<dbReference type="PROSITE" id="PS51257">
    <property type="entry name" value="PROKAR_LIPOPROTEIN"/>
    <property type="match status" value="1"/>
</dbReference>
<name>A0A9P9XAZ7_9PEZI</name>
<evidence type="ECO:0000313" key="1">
    <source>
        <dbReference type="EMBL" id="KAI3547001.1"/>
    </source>
</evidence>
<reference evidence="1" key="1">
    <citation type="submission" date="2019-01" db="EMBL/GenBank/DDBJ databases">
        <title>Colletotrichum abscissum LGMF1257.</title>
        <authorList>
            <person name="Baroncelli R."/>
        </authorList>
    </citation>
    <scope>NUCLEOTIDE SEQUENCE</scope>
    <source>
        <strain evidence="1">Ca142</strain>
    </source>
</reference>
<protein>
    <submittedName>
        <fullName evidence="1">Uncharacterized protein</fullName>
    </submittedName>
</protein>
<dbReference type="Proteomes" id="UP001056436">
    <property type="component" value="Unassembled WGS sequence"/>
</dbReference>
<keyword evidence="2" id="KW-1185">Reference proteome</keyword>
<evidence type="ECO:0000313" key="2">
    <source>
        <dbReference type="Proteomes" id="UP001056436"/>
    </source>
</evidence>
<proteinExistence type="predicted"/>
<dbReference type="OrthoDB" id="10578117at2759"/>
<dbReference type="AlphaFoldDB" id="A0A9P9XAZ7"/>
<comment type="caution">
    <text evidence="1">The sequence shown here is derived from an EMBL/GenBank/DDBJ whole genome shotgun (WGS) entry which is preliminary data.</text>
</comment>
<gene>
    <name evidence="1" type="ORF">CABS02_08850</name>
</gene>
<dbReference type="EMBL" id="SDAQ01000055">
    <property type="protein sequence ID" value="KAI3547001.1"/>
    <property type="molecule type" value="Genomic_DNA"/>
</dbReference>
<organism evidence="1 2">
    <name type="scientific">Colletotrichum abscissum</name>
    <dbReference type="NCBI Taxonomy" id="1671311"/>
    <lineage>
        <taxon>Eukaryota</taxon>
        <taxon>Fungi</taxon>
        <taxon>Dikarya</taxon>
        <taxon>Ascomycota</taxon>
        <taxon>Pezizomycotina</taxon>
        <taxon>Sordariomycetes</taxon>
        <taxon>Hypocreomycetidae</taxon>
        <taxon>Glomerellales</taxon>
        <taxon>Glomerellaceae</taxon>
        <taxon>Colletotrichum</taxon>
        <taxon>Colletotrichum acutatum species complex</taxon>
    </lineage>
</organism>
<sequence>MQKVSFATQNQLMASTCSCFVVLPWPHAPPRRRLHSIVQCRCLSQTDDPCGCRCYSRIRSQSRQPIPTTWQHSLTRTADSTQSVMSDRRAWHGMAWHRQGIGHPSSPIYYVWAHPRQSIPPYRIASKQCP</sequence>
<accession>A0A9P9XAZ7</accession>